<dbReference type="Proteomes" id="UP000325577">
    <property type="component" value="Linkage Group LG3"/>
</dbReference>
<accession>A0A5J5A8Q3</accession>
<sequence length="181" mass="20337">MTTATVIEPEKPKGIALTPETATVMAQEKQKGIAPTLETKTVTTLARERDAEMTIATVMGREKPKAMPSTPETKMVAMMREAAMTMAIELVMRAAREMVLEEMAPPVMKKVLRDRPPSFLSQCSKSDGLKIVHQLMDQLILEKGSEGRRNDWQLWFRWCGVEQWRMVIVVLDTAYGEGVGR</sequence>
<dbReference type="EMBL" id="CM018046">
    <property type="protein sequence ID" value="KAA8526604.1"/>
    <property type="molecule type" value="Genomic_DNA"/>
</dbReference>
<organism evidence="1 2">
    <name type="scientific">Nyssa sinensis</name>
    <dbReference type="NCBI Taxonomy" id="561372"/>
    <lineage>
        <taxon>Eukaryota</taxon>
        <taxon>Viridiplantae</taxon>
        <taxon>Streptophyta</taxon>
        <taxon>Embryophyta</taxon>
        <taxon>Tracheophyta</taxon>
        <taxon>Spermatophyta</taxon>
        <taxon>Magnoliopsida</taxon>
        <taxon>eudicotyledons</taxon>
        <taxon>Gunneridae</taxon>
        <taxon>Pentapetalae</taxon>
        <taxon>asterids</taxon>
        <taxon>Cornales</taxon>
        <taxon>Nyssaceae</taxon>
        <taxon>Nyssa</taxon>
    </lineage>
</organism>
<name>A0A5J5A8Q3_9ASTE</name>
<gene>
    <name evidence="1" type="ORF">F0562_008193</name>
</gene>
<proteinExistence type="predicted"/>
<keyword evidence="2" id="KW-1185">Reference proteome</keyword>
<dbReference type="AlphaFoldDB" id="A0A5J5A8Q3"/>
<protein>
    <submittedName>
        <fullName evidence="1">Uncharacterized protein</fullName>
    </submittedName>
</protein>
<reference evidence="1 2" key="1">
    <citation type="submission" date="2019-09" db="EMBL/GenBank/DDBJ databases">
        <title>A chromosome-level genome assembly of the Chinese tupelo Nyssa sinensis.</title>
        <authorList>
            <person name="Yang X."/>
            <person name="Kang M."/>
            <person name="Yang Y."/>
            <person name="Xiong H."/>
            <person name="Wang M."/>
            <person name="Zhang Z."/>
            <person name="Wang Z."/>
            <person name="Wu H."/>
            <person name="Ma T."/>
            <person name="Liu J."/>
            <person name="Xi Z."/>
        </authorList>
    </citation>
    <scope>NUCLEOTIDE SEQUENCE [LARGE SCALE GENOMIC DNA]</scope>
    <source>
        <strain evidence="1">J267</strain>
        <tissue evidence="1">Leaf</tissue>
    </source>
</reference>
<evidence type="ECO:0000313" key="1">
    <source>
        <dbReference type="EMBL" id="KAA8526604.1"/>
    </source>
</evidence>
<evidence type="ECO:0000313" key="2">
    <source>
        <dbReference type="Proteomes" id="UP000325577"/>
    </source>
</evidence>